<dbReference type="AlphaFoldDB" id="A0A9W8JL49"/>
<comment type="caution">
    <text evidence="1">The sequence shown here is derived from an EMBL/GenBank/DDBJ whole genome shotgun (WGS) entry which is preliminary data.</text>
</comment>
<dbReference type="Proteomes" id="UP001140091">
    <property type="component" value="Unassembled WGS sequence"/>
</dbReference>
<sequence>MTLVDDPNIDKTMPIHWFNLLFGLPSRPSVLFPRLNELSIGSIRGVNSIVPIHMASNLRSVVISDFSAAGKYDHSIEEKVTALVVNFIFNSPNLSKMVLRSPLAEPMLYPLAKYSAFDSASFVFPTPWQTMYIGMLNFMTELKSVTLSACGRPDRGSYPEAGTHLDSFHREQGKSKITSLNVAGDNAFMFKSVAFLASPSLRTFTAKFLKGRGNHRGDDGVYVAPIILHRLSRNAVHIRSVSFERDDPELELDTEDRVAWFESRRATLIPQNLVQDLAKLRNLTALSFKFIPFVDKTFTVQLVAGLPNLPQLQTLCLLPLPLSRHERHKLTLPTLECLRTLSSTNLALQHLTISIDMSTIPADTPDLLLPGHALETLFIAPFYTPFKLSTSDLVTLSTFLDRLFPNLQDVTSFFEKSHSSRKPGLAEASVLASPLWADVERMVRSYQILRERVHDHLVQNLFVR</sequence>
<evidence type="ECO:0000313" key="2">
    <source>
        <dbReference type="Proteomes" id="UP001140091"/>
    </source>
</evidence>
<dbReference type="EMBL" id="JANBPK010000186">
    <property type="protein sequence ID" value="KAJ2936064.1"/>
    <property type="molecule type" value="Genomic_DNA"/>
</dbReference>
<gene>
    <name evidence="1" type="ORF">H1R20_g1026</name>
</gene>
<dbReference type="OrthoDB" id="2902921at2759"/>
<name>A0A9W8JL49_9AGAR</name>
<protein>
    <submittedName>
        <fullName evidence="1">Uncharacterized protein</fullName>
    </submittedName>
</protein>
<feature type="non-terminal residue" evidence="1">
    <location>
        <position position="464"/>
    </location>
</feature>
<proteinExistence type="predicted"/>
<organism evidence="1 2">
    <name type="scientific">Candolleomyces eurysporus</name>
    <dbReference type="NCBI Taxonomy" id="2828524"/>
    <lineage>
        <taxon>Eukaryota</taxon>
        <taxon>Fungi</taxon>
        <taxon>Dikarya</taxon>
        <taxon>Basidiomycota</taxon>
        <taxon>Agaricomycotina</taxon>
        <taxon>Agaricomycetes</taxon>
        <taxon>Agaricomycetidae</taxon>
        <taxon>Agaricales</taxon>
        <taxon>Agaricineae</taxon>
        <taxon>Psathyrellaceae</taxon>
        <taxon>Candolleomyces</taxon>
    </lineage>
</organism>
<accession>A0A9W8JL49</accession>
<keyword evidence="2" id="KW-1185">Reference proteome</keyword>
<reference evidence="1" key="1">
    <citation type="submission" date="2022-06" db="EMBL/GenBank/DDBJ databases">
        <title>Genome Sequence of Candolleomyces eurysporus.</title>
        <authorList>
            <person name="Buettner E."/>
        </authorList>
    </citation>
    <scope>NUCLEOTIDE SEQUENCE</scope>
    <source>
        <strain evidence="1">VTCC 930004</strain>
    </source>
</reference>
<evidence type="ECO:0000313" key="1">
    <source>
        <dbReference type="EMBL" id="KAJ2936064.1"/>
    </source>
</evidence>